<protein>
    <recommendedName>
        <fullName evidence="4">Gustatory receptor</fullName>
    </recommendedName>
</protein>
<feature type="transmembrane region" description="Helical" evidence="1">
    <location>
        <begin position="142"/>
        <end position="163"/>
    </location>
</feature>
<gene>
    <name evidence="2" type="ORF">Fcan01_22874</name>
</gene>
<comment type="caution">
    <text evidence="2">The sequence shown here is derived from an EMBL/GenBank/DDBJ whole genome shotgun (WGS) entry which is preliminary data.</text>
</comment>
<evidence type="ECO:0008006" key="4">
    <source>
        <dbReference type="Google" id="ProtNLM"/>
    </source>
</evidence>
<evidence type="ECO:0000313" key="3">
    <source>
        <dbReference type="Proteomes" id="UP000198287"/>
    </source>
</evidence>
<proteinExistence type="predicted"/>
<sequence>MFTNRTLNIIRISMGIYSSLGSNPYYWDSKQNCMSVCSTLRRNISFMFAVLITVIQLCFLFWRLIQHSQELEANRSFEVIVWLWIWIILTSWALVSFHNGWTKKSEVVGMFKGVRLFARCFENEYPKARMKTLLRNFNSIDIHFLVVIWIIFTYVTAVSLMFFVAPGNSQYFYSLVEAKSQTGWTGIVFILFLALEVYAKSSQVFMMATEVFSIIPALLPAAFWMDYIRRSSHYTIRISQKVAIFQKIQILTSYYNHASTPLLTRILSVLVPSALCITCCFAAIRFHIFLPFFQYIPFPTIFNNEFSIIAVTLIPATAIYESSNKLCLHIRKKVDAKMGKMWRKRLTALHPLGVQIGPICKVRKIAILLCYNFIANYIFTLLITFPHEKVVR</sequence>
<evidence type="ECO:0000313" key="2">
    <source>
        <dbReference type="EMBL" id="OXA42424.1"/>
    </source>
</evidence>
<organism evidence="2 3">
    <name type="scientific">Folsomia candida</name>
    <name type="common">Springtail</name>
    <dbReference type="NCBI Taxonomy" id="158441"/>
    <lineage>
        <taxon>Eukaryota</taxon>
        <taxon>Metazoa</taxon>
        <taxon>Ecdysozoa</taxon>
        <taxon>Arthropoda</taxon>
        <taxon>Hexapoda</taxon>
        <taxon>Collembola</taxon>
        <taxon>Entomobryomorpha</taxon>
        <taxon>Isotomoidea</taxon>
        <taxon>Isotomidae</taxon>
        <taxon>Proisotominae</taxon>
        <taxon>Folsomia</taxon>
    </lineage>
</organism>
<keyword evidence="3" id="KW-1185">Reference proteome</keyword>
<feature type="transmembrane region" description="Helical" evidence="1">
    <location>
        <begin position="183"/>
        <end position="199"/>
    </location>
</feature>
<dbReference type="EMBL" id="LNIX01000026">
    <property type="protein sequence ID" value="OXA42424.1"/>
    <property type="molecule type" value="Genomic_DNA"/>
</dbReference>
<feature type="transmembrane region" description="Helical" evidence="1">
    <location>
        <begin position="77"/>
        <end position="95"/>
    </location>
</feature>
<keyword evidence="1" id="KW-1133">Transmembrane helix</keyword>
<keyword evidence="1" id="KW-0472">Membrane</keyword>
<feature type="transmembrane region" description="Helical" evidence="1">
    <location>
        <begin position="266"/>
        <end position="286"/>
    </location>
</feature>
<keyword evidence="1" id="KW-0812">Transmembrane</keyword>
<feature type="transmembrane region" description="Helical" evidence="1">
    <location>
        <begin position="306"/>
        <end position="323"/>
    </location>
</feature>
<accession>A0A226DC61</accession>
<reference evidence="2 3" key="1">
    <citation type="submission" date="2015-12" db="EMBL/GenBank/DDBJ databases">
        <title>The genome of Folsomia candida.</title>
        <authorList>
            <person name="Faddeeva A."/>
            <person name="Derks M.F."/>
            <person name="Anvar Y."/>
            <person name="Smit S."/>
            <person name="Van Straalen N."/>
            <person name="Roelofs D."/>
        </authorList>
    </citation>
    <scope>NUCLEOTIDE SEQUENCE [LARGE SCALE GENOMIC DNA]</scope>
    <source>
        <strain evidence="2 3">VU population</strain>
        <tissue evidence="2">Whole body</tissue>
    </source>
</reference>
<name>A0A226DC61_FOLCA</name>
<evidence type="ECO:0000256" key="1">
    <source>
        <dbReference type="SAM" id="Phobius"/>
    </source>
</evidence>
<dbReference type="Proteomes" id="UP000198287">
    <property type="component" value="Unassembled WGS sequence"/>
</dbReference>
<dbReference type="AlphaFoldDB" id="A0A226DC61"/>
<feature type="transmembrane region" description="Helical" evidence="1">
    <location>
        <begin position="365"/>
        <end position="385"/>
    </location>
</feature>
<feature type="transmembrane region" description="Helical" evidence="1">
    <location>
        <begin position="44"/>
        <end position="65"/>
    </location>
</feature>